<reference evidence="3 4" key="1">
    <citation type="submission" date="2017-03" db="EMBL/GenBank/DDBJ databases">
        <authorList>
            <person name="Afonso C.L."/>
            <person name="Miller P.J."/>
            <person name="Scott M.A."/>
            <person name="Spackman E."/>
            <person name="Goraichik I."/>
            <person name="Dimitrov K.M."/>
            <person name="Suarez D.L."/>
            <person name="Swayne D.E."/>
        </authorList>
    </citation>
    <scope>NUCLEOTIDE SEQUENCE [LARGE SCALE GENOMIC DNA]</scope>
    <source>
        <strain evidence="3 4">CECT 8625</strain>
    </source>
</reference>
<dbReference type="AlphaFoldDB" id="A0A1X6YW18"/>
<dbReference type="CDD" id="cd00761">
    <property type="entry name" value="Glyco_tranf_GTA_type"/>
    <property type="match status" value="1"/>
</dbReference>
<dbReference type="Gene3D" id="3.90.550.10">
    <property type="entry name" value="Spore Coat Polysaccharide Biosynthesis Protein SpsA, Chain A"/>
    <property type="match status" value="1"/>
</dbReference>
<dbReference type="Pfam" id="PF00535">
    <property type="entry name" value="Glycos_transf_2"/>
    <property type="match status" value="1"/>
</dbReference>
<dbReference type="InterPro" id="IPR007833">
    <property type="entry name" value="Capsule_polysaccharide_synth"/>
</dbReference>
<dbReference type="SUPFAM" id="SSF52540">
    <property type="entry name" value="P-loop containing nucleoside triphosphate hydrolases"/>
    <property type="match status" value="1"/>
</dbReference>
<dbReference type="OrthoDB" id="543755at2"/>
<dbReference type="EMBL" id="FWFK01000002">
    <property type="protein sequence ID" value="SLN33199.1"/>
    <property type="molecule type" value="Genomic_DNA"/>
</dbReference>
<dbReference type="SUPFAM" id="SSF53448">
    <property type="entry name" value="Nucleotide-diphospho-sugar transferases"/>
    <property type="match status" value="1"/>
</dbReference>
<dbReference type="GO" id="GO:0000271">
    <property type="term" value="P:polysaccharide biosynthetic process"/>
    <property type="evidence" value="ECO:0007669"/>
    <property type="project" value="InterPro"/>
</dbReference>
<dbReference type="InterPro" id="IPR029044">
    <property type="entry name" value="Nucleotide-diphossugar_trans"/>
</dbReference>
<dbReference type="PANTHER" id="PTHR43685">
    <property type="entry name" value="GLYCOSYLTRANSFERASE"/>
    <property type="match status" value="1"/>
</dbReference>
<dbReference type="InterPro" id="IPR027417">
    <property type="entry name" value="P-loop_NTPase"/>
</dbReference>
<sequence>MTGRLPRFLRAVPGAALLRRSPEAAFRALLRRRARAAAAEGPAAATRDPRAEILALRNRVLGTSFSAPVLAHEYPRGLAALFPHLRPREAVRADPAAPERLLMLGAVLDDAPGRQRGTAEMVALDGPDTRKIFTEQAFLGSAFSWLAPDRTRPEAACLGYIHDDLAQYYMADYPSRMIRWLNGPEEITAADRARARALIDRLVASRVSKYNAQPIRPLPPAAHRRVLVCDQSFADASIRYGRMGPADFAAMLAAARAEAPDAEILVKTHPDTAWSDGARAGYFDHLTAADGVTLLRAPINPYCLIEAVDTVYAGTSQIGLEALLAGKRVVTFGAPFYAGWGLTDDRQAIPHRHRARDLETLVHAAYIRAPLYHVPGRDGPAEVETVVDFIEANRPVAPPRPAPRTPPEVSVIVPVRDGAGWIGTALASVQNQTLTGLEILVVDDASGDATADIVADRAAADPRIRLVRQDTAGGPGRARNTGLDAARGTYVWLLDSDDVLADPGVLADLVAAARADGADVVRARKAAERVLAPDGTVLADRPDPAERLIPRAARGAALADLPELAHNRHCWLLLYRREMLEQARIRFATGFWEERAFALAALLAARRITVLDRAATRYTLRPGSVARRDKTEVDAADMLGNLEAVVARLARHGAVARTSPLRPLLETTLSQFLHVVLFGFFRAVAAAAGPATRRDWAARLAAAFDAADLDPEDLRPAPGVVDPGALAGGRYGLALAALRAGRADLVDCAVAGTPVDVADMVRTARGAPGSALARAIVAYARHTGSTSAAPPQAPRQEVRLLVHAGLSKTGTTALQHWLEANRAALLARGVYVPERGIWVQPGRPHKTGGHAPFLAAAETGAPELRTHVEAALAADPGLHTVLVSSEGFHLGPAPWRVLEYFSGMQPKVLIWLRRQDDWAASQYREYVGGGATFPVADTPEDWLARPETRARLDHESFVAEWAARLPEGALRLRRYPDPDGLIAGFLDAAGLAPGPDLVPPAAGLGNEAVLDGAYLEAMREMNARPWPSTTAYLAFVEAVHGIARRHRPDAAPPQVLSAAAREALMAACAPGNARLARRFGLPDLPAAPAGAAAPPAPPLSAAERAEIAAARRRHAGDLEPDPPEIAQLRAEMAARLAPLPEAAIAAAAPRLAAAGLFDPAFYRARYPDVAAAGIDPLAHFLRSGCAEGRDPHPAIDTLATYRARPDLLARGQNLLMAFLAEGRGPDTETDADAAPRLSADAP</sequence>
<dbReference type="PANTHER" id="PTHR43685:SF2">
    <property type="entry name" value="GLYCOSYLTRANSFERASE 2-LIKE DOMAIN-CONTAINING PROTEIN"/>
    <property type="match status" value="1"/>
</dbReference>
<dbReference type="Pfam" id="PF05159">
    <property type="entry name" value="Capsule_synth"/>
    <property type="match status" value="1"/>
</dbReference>
<dbReference type="Proteomes" id="UP000193570">
    <property type="component" value="Unassembled WGS sequence"/>
</dbReference>
<dbReference type="InterPro" id="IPR050834">
    <property type="entry name" value="Glycosyltransf_2"/>
</dbReference>
<evidence type="ECO:0000313" key="3">
    <source>
        <dbReference type="EMBL" id="SLN33199.1"/>
    </source>
</evidence>
<evidence type="ECO:0000256" key="1">
    <source>
        <dbReference type="SAM" id="MobiDB-lite"/>
    </source>
</evidence>
<feature type="domain" description="Glycosyltransferase 2-like" evidence="2">
    <location>
        <begin position="410"/>
        <end position="523"/>
    </location>
</feature>
<accession>A0A1X6YW18</accession>
<evidence type="ECO:0000313" key="4">
    <source>
        <dbReference type="Proteomes" id="UP000193570"/>
    </source>
</evidence>
<dbReference type="GO" id="GO:0016757">
    <property type="term" value="F:glycosyltransferase activity"/>
    <property type="evidence" value="ECO:0007669"/>
    <property type="project" value="UniProtKB-KW"/>
</dbReference>
<feature type="region of interest" description="Disordered" evidence="1">
    <location>
        <begin position="1223"/>
        <end position="1242"/>
    </location>
</feature>
<dbReference type="RefSeq" id="WP_143535071.1">
    <property type="nucleotide sequence ID" value="NZ_FWFK01000002.1"/>
</dbReference>
<dbReference type="EC" id="2.4.-.-" evidence="3"/>
<gene>
    <name evidence="3" type="primary">epsJ_3</name>
    <name evidence="3" type="ORF">ROJ8625_01553</name>
</gene>
<proteinExistence type="predicted"/>
<keyword evidence="4" id="KW-1185">Reference proteome</keyword>
<dbReference type="GO" id="GO:0015774">
    <property type="term" value="P:polysaccharide transport"/>
    <property type="evidence" value="ECO:0007669"/>
    <property type="project" value="InterPro"/>
</dbReference>
<keyword evidence="3" id="KW-0808">Transferase</keyword>
<keyword evidence="3" id="KW-0328">Glycosyltransferase</keyword>
<dbReference type="InterPro" id="IPR001173">
    <property type="entry name" value="Glyco_trans_2-like"/>
</dbReference>
<evidence type="ECO:0000259" key="2">
    <source>
        <dbReference type="Pfam" id="PF00535"/>
    </source>
</evidence>
<name>A0A1X6YW18_9RHOB</name>
<organism evidence="3 4">
    <name type="scientific">Roseivivax jejudonensis</name>
    <dbReference type="NCBI Taxonomy" id="1529041"/>
    <lineage>
        <taxon>Bacteria</taxon>
        <taxon>Pseudomonadati</taxon>
        <taxon>Pseudomonadota</taxon>
        <taxon>Alphaproteobacteria</taxon>
        <taxon>Rhodobacterales</taxon>
        <taxon>Roseobacteraceae</taxon>
        <taxon>Roseivivax</taxon>
    </lineage>
</organism>
<protein>
    <submittedName>
        <fullName evidence="3">Putative glycosyltransferase EpsJ</fullName>
        <ecNumber evidence="3">2.4.-.-</ecNumber>
    </submittedName>
</protein>